<keyword evidence="3" id="KW-1185">Reference proteome</keyword>
<dbReference type="InterPro" id="IPR006076">
    <property type="entry name" value="FAD-dep_OxRdtase"/>
</dbReference>
<name>A0A853DQ02_9MICO</name>
<gene>
    <name evidence="2" type="ORF">HNR15_003158</name>
</gene>
<protein>
    <submittedName>
        <fullName evidence="2">Glycine/D-amino acid oxidase-like deaminating enzyme</fullName>
    </submittedName>
</protein>
<evidence type="ECO:0000313" key="2">
    <source>
        <dbReference type="EMBL" id="NYJ76195.1"/>
    </source>
</evidence>
<feature type="domain" description="FAD dependent oxidoreductase" evidence="1">
    <location>
        <begin position="31"/>
        <end position="393"/>
    </location>
</feature>
<comment type="caution">
    <text evidence="2">The sequence shown here is derived from an EMBL/GenBank/DDBJ whole genome shotgun (WGS) entry which is preliminary data.</text>
</comment>
<dbReference type="RefSeq" id="WP_179483283.1">
    <property type="nucleotide sequence ID" value="NZ_JACCFW010000001.1"/>
</dbReference>
<dbReference type="Pfam" id="PF01266">
    <property type="entry name" value="DAO"/>
    <property type="match status" value="1"/>
</dbReference>
<organism evidence="2 3">
    <name type="scientific">Allobranchiibius huperziae</name>
    <dbReference type="NCBI Taxonomy" id="1874116"/>
    <lineage>
        <taxon>Bacteria</taxon>
        <taxon>Bacillati</taxon>
        <taxon>Actinomycetota</taxon>
        <taxon>Actinomycetes</taxon>
        <taxon>Micrococcales</taxon>
        <taxon>Dermacoccaceae</taxon>
        <taxon>Allobranchiibius</taxon>
    </lineage>
</organism>
<proteinExistence type="predicted"/>
<dbReference type="EMBL" id="JACCFW010000001">
    <property type="protein sequence ID" value="NYJ76195.1"/>
    <property type="molecule type" value="Genomic_DNA"/>
</dbReference>
<dbReference type="Gene3D" id="3.50.50.60">
    <property type="entry name" value="FAD/NAD(P)-binding domain"/>
    <property type="match status" value="1"/>
</dbReference>
<dbReference type="SUPFAM" id="SSF51905">
    <property type="entry name" value="FAD/NAD(P)-binding domain"/>
    <property type="match status" value="1"/>
</dbReference>
<dbReference type="GO" id="GO:0005737">
    <property type="term" value="C:cytoplasm"/>
    <property type="evidence" value="ECO:0007669"/>
    <property type="project" value="TreeGrafter"/>
</dbReference>
<accession>A0A853DQ02</accession>
<evidence type="ECO:0000259" key="1">
    <source>
        <dbReference type="Pfam" id="PF01266"/>
    </source>
</evidence>
<evidence type="ECO:0000313" key="3">
    <source>
        <dbReference type="Proteomes" id="UP000571817"/>
    </source>
</evidence>
<dbReference type="InterPro" id="IPR036188">
    <property type="entry name" value="FAD/NAD-bd_sf"/>
</dbReference>
<dbReference type="Proteomes" id="UP000571817">
    <property type="component" value="Unassembled WGS sequence"/>
</dbReference>
<dbReference type="Gene3D" id="3.30.9.10">
    <property type="entry name" value="D-Amino Acid Oxidase, subunit A, domain 2"/>
    <property type="match status" value="1"/>
</dbReference>
<dbReference type="PANTHER" id="PTHR13847">
    <property type="entry name" value="SARCOSINE DEHYDROGENASE-RELATED"/>
    <property type="match status" value="1"/>
</dbReference>
<sequence>MTVNGAVSHWWSTLGGPPVRRPALDGDRDADVCIVGAGYTGLWAAFYLKQIRPSLDVVVVEREFAGFGASGRNGGWLTAALPGSRAVLAKGPTGRTGVIDFEAELRRQVDEVIAVCAESDIDADIVKGGELTVATTPAQTGRLRAAYDEDRGWQVPDDEWLDAAQASARIAIDGVRAAIWTPHCARIHPAKLIKGLARTVEQLGVSIVEDTAVTSIAPHAVHTDHGTVRAQQVLRCTEGFTAGLPGERRTWLPMNSSMIATDPIPAEVWARIGWEGREVLGDEAHVYIYAQRTADDRIAIGGRGVPYRYGSRTDNDGTTHEATVTQLAAALHRLLPATRDVPVAHAWSGVLGVPRDWSATVSYDASTGLGYSGGYVGHGVTAASLGGRTLAELVTGEDTERTRLPWVNRTVQRWEPEPLRWLGVRGLYAAYRRADQRELATGRSSAIARVADVVSRKP</sequence>
<dbReference type="PANTHER" id="PTHR13847:SF285">
    <property type="entry name" value="FAD DEPENDENT OXIDOREDUCTASE DOMAIN-CONTAINING PROTEIN"/>
    <property type="match status" value="1"/>
</dbReference>
<dbReference type="AlphaFoldDB" id="A0A853DQ02"/>
<reference evidence="2 3" key="1">
    <citation type="submission" date="2020-07" db="EMBL/GenBank/DDBJ databases">
        <title>Sequencing the genomes of 1000 actinobacteria strains.</title>
        <authorList>
            <person name="Klenk H.-P."/>
        </authorList>
    </citation>
    <scope>NUCLEOTIDE SEQUENCE [LARGE SCALE GENOMIC DNA]</scope>
    <source>
        <strain evidence="2 3">DSM 29531</strain>
    </source>
</reference>